<keyword evidence="2" id="KW-1133">Transmembrane helix</keyword>
<dbReference type="OrthoDB" id="10624705at2759"/>
<feature type="compositionally biased region" description="Basic and acidic residues" evidence="1">
    <location>
        <begin position="246"/>
        <end position="257"/>
    </location>
</feature>
<evidence type="ECO:0000313" key="3">
    <source>
        <dbReference type="EMBL" id="CDW50773.1"/>
    </source>
</evidence>
<dbReference type="RefSeq" id="XP_040571074.1">
    <property type="nucleotide sequence ID" value="XM_040715140.2"/>
</dbReference>
<dbReference type="RefSeq" id="XP_040571073.1">
    <property type="nucleotide sequence ID" value="XM_040715139.2"/>
</dbReference>
<feature type="compositionally biased region" description="Low complexity" evidence="1">
    <location>
        <begin position="35"/>
        <end position="49"/>
    </location>
</feature>
<sequence>MTSGYSGSDSRGEALGLDSSYTGPEYEAEYHDLLSDPSGSSSLESSSSGVGNGQDLSSASSSFTSYAWNDLRRASGYDDVKGHLGSVYGYAKPHDGGLLNLLGLDVGDKMETKLLMQLLTLGTLALFILLFIAVTMAMAGRKKRNTPETYSSDYKYTIMGNYILAGLEDLEERVDKLVVGQNDETSWISSLYNKFKGTVSNNDTDSSDEDGLEGLEPPNLDETWGLADTNLFDEEDSNQNSTLTESGEHSRNPRSVDEEVYETENELDDNNGIVQNLDLIEGFFTDKDSCKFKLYKCIAGVVEGGYHHAKKSGGIYNYAQKVFFKIAFNKGFGGGAWNAVMSAPEARKVQRCFNAQNDCLTHNILLNEVNDPSMDPESKGSQKRLLINTEYVENLDKSNGSTPYDPDNEPDYDE</sequence>
<evidence type="ECO:0000256" key="1">
    <source>
        <dbReference type="SAM" id="MobiDB-lite"/>
    </source>
</evidence>
<feature type="region of interest" description="Disordered" evidence="1">
    <location>
        <begin position="1"/>
        <end position="58"/>
    </location>
</feature>
<keyword evidence="2" id="KW-0472">Membrane</keyword>
<dbReference type="GeneID" id="121120292"/>
<feature type="transmembrane region" description="Helical" evidence="2">
    <location>
        <begin position="114"/>
        <end position="134"/>
    </location>
</feature>
<feature type="region of interest" description="Disordered" evidence="1">
    <location>
        <begin position="394"/>
        <end position="414"/>
    </location>
</feature>
<feature type="region of interest" description="Disordered" evidence="1">
    <location>
        <begin position="234"/>
        <end position="259"/>
    </location>
</feature>
<keyword evidence="2" id="KW-0812">Transmembrane</keyword>
<organism evidence="3">
    <name type="scientific">Lepeophtheirus salmonis</name>
    <name type="common">Salmon louse</name>
    <name type="synonym">Caligus salmonis</name>
    <dbReference type="NCBI Taxonomy" id="72036"/>
    <lineage>
        <taxon>Eukaryota</taxon>
        <taxon>Metazoa</taxon>
        <taxon>Ecdysozoa</taxon>
        <taxon>Arthropoda</taxon>
        <taxon>Crustacea</taxon>
        <taxon>Multicrustacea</taxon>
        <taxon>Hexanauplia</taxon>
        <taxon>Copepoda</taxon>
        <taxon>Siphonostomatoida</taxon>
        <taxon>Caligidae</taxon>
        <taxon>Lepeophtheirus</taxon>
    </lineage>
</organism>
<feature type="region of interest" description="Disordered" evidence="1">
    <location>
        <begin position="199"/>
        <end position="219"/>
    </location>
</feature>
<proteinExistence type="predicted"/>
<protein>
    <submittedName>
        <fullName evidence="3">Uncharacterized protein</fullName>
    </submittedName>
</protein>
<dbReference type="AlphaFoldDB" id="A0A0K2VJY4"/>
<reference evidence="3" key="1">
    <citation type="submission" date="2014-05" db="EMBL/GenBank/DDBJ databases">
        <authorList>
            <person name="Chronopoulou M."/>
        </authorList>
    </citation>
    <scope>NUCLEOTIDE SEQUENCE</scope>
    <source>
        <tissue evidence="3">Whole organism</tissue>
    </source>
</reference>
<dbReference type="EMBL" id="HACA01033412">
    <property type="protein sequence ID" value="CDW50773.1"/>
    <property type="molecule type" value="Transcribed_RNA"/>
</dbReference>
<evidence type="ECO:0000256" key="2">
    <source>
        <dbReference type="SAM" id="Phobius"/>
    </source>
</evidence>
<accession>A0A0K2VJY4</accession>
<name>A0A0K2VJY4_LEPSM</name>
<dbReference type="KEGG" id="lsm:121120292"/>